<keyword evidence="3 5" id="KW-1133">Transmembrane helix</keyword>
<evidence type="ECO:0000256" key="5">
    <source>
        <dbReference type="SAM" id="Phobius"/>
    </source>
</evidence>
<evidence type="ECO:0000259" key="6">
    <source>
        <dbReference type="Pfam" id="PF03168"/>
    </source>
</evidence>
<feature type="transmembrane region" description="Helical" evidence="5">
    <location>
        <begin position="12"/>
        <end position="38"/>
    </location>
</feature>
<dbReference type="GO" id="GO:0098542">
    <property type="term" value="P:defense response to other organism"/>
    <property type="evidence" value="ECO:0007669"/>
    <property type="project" value="InterPro"/>
</dbReference>
<keyword evidence="2 5" id="KW-0812">Transmembrane</keyword>
<feature type="domain" description="Late embryogenesis abundant protein LEA-2 subgroup" evidence="6">
    <location>
        <begin position="69"/>
        <end position="168"/>
    </location>
</feature>
<evidence type="ECO:0000256" key="2">
    <source>
        <dbReference type="ARBA" id="ARBA00022692"/>
    </source>
</evidence>
<evidence type="ECO:0000313" key="7">
    <source>
        <dbReference type="EMBL" id="WOK98916.1"/>
    </source>
</evidence>
<dbReference type="PANTHER" id="PTHR31234">
    <property type="entry name" value="LATE EMBRYOGENESIS ABUNDANT (LEA) HYDROXYPROLINE-RICH GLYCOPROTEIN FAMILY"/>
    <property type="match status" value="1"/>
</dbReference>
<evidence type="ECO:0000313" key="8">
    <source>
        <dbReference type="Proteomes" id="UP001327560"/>
    </source>
</evidence>
<accession>A0AAQ3JZD7</accession>
<keyword evidence="4 5" id="KW-0472">Membrane</keyword>
<sequence>MAQPARASRPSIIRCVAVTGLALIVLLGLAVLIFWLAVRPKPLEYTVDDTRVHGFNITDHALNATFDLTLRSYNRNHHVSVYYDDVEATVWYDEQLLAGAEVAPFYQPRRNVTTLDVRVAARAAPLLSSVEKSLKRERSGGGVAFEVRVWARIRLKVGAVKTRHYTLKAYCSPVLVRFPSAQEFEKVYCDVDI</sequence>
<protein>
    <recommendedName>
        <fullName evidence="6">Late embryogenesis abundant protein LEA-2 subgroup domain-containing protein</fullName>
    </recommendedName>
</protein>
<keyword evidence="8" id="KW-1185">Reference proteome</keyword>
<organism evidence="7 8">
    <name type="scientific">Canna indica</name>
    <name type="common">Indian-shot</name>
    <dbReference type="NCBI Taxonomy" id="4628"/>
    <lineage>
        <taxon>Eukaryota</taxon>
        <taxon>Viridiplantae</taxon>
        <taxon>Streptophyta</taxon>
        <taxon>Embryophyta</taxon>
        <taxon>Tracheophyta</taxon>
        <taxon>Spermatophyta</taxon>
        <taxon>Magnoliopsida</taxon>
        <taxon>Liliopsida</taxon>
        <taxon>Zingiberales</taxon>
        <taxon>Cannaceae</taxon>
        <taxon>Canna</taxon>
    </lineage>
</organism>
<reference evidence="7 8" key="1">
    <citation type="submission" date="2023-10" db="EMBL/GenBank/DDBJ databases">
        <title>Chromosome-scale genome assembly provides insights into flower coloration mechanisms of Canna indica.</title>
        <authorList>
            <person name="Li C."/>
        </authorList>
    </citation>
    <scope>NUCLEOTIDE SEQUENCE [LARGE SCALE GENOMIC DNA]</scope>
    <source>
        <tissue evidence="7">Flower</tissue>
    </source>
</reference>
<evidence type="ECO:0000256" key="4">
    <source>
        <dbReference type="ARBA" id="ARBA00023136"/>
    </source>
</evidence>
<dbReference type="SUPFAM" id="SSF117070">
    <property type="entry name" value="LEA14-like"/>
    <property type="match status" value="1"/>
</dbReference>
<dbReference type="Pfam" id="PF03168">
    <property type="entry name" value="LEA_2"/>
    <property type="match status" value="1"/>
</dbReference>
<comment type="subcellular location">
    <subcellularLocation>
        <location evidence="1">Membrane</location>
        <topology evidence="1">Single-pass membrane protein</topology>
    </subcellularLocation>
</comment>
<evidence type="ECO:0000256" key="3">
    <source>
        <dbReference type="ARBA" id="ARBA00022989"/>
    </source>
</evidence>
<name>A0AAQ3JZD7_9LILI</name>
<gene>
    <name evidence="7" type="ORF">Cni_G07628</name>
</gene>
<evidence type="ECO:0000256" key="1">
    <source>
        <dbReference type="ARBA" id="ARBA00004167"/>
    </source>
</evidence>
<dbReference type="Proteomes" id="UP001327560">
    <property type="component" value="Chromosome 2"/>
</dbReference>
<dbReference type="InterPro" id="IPR004864">
    <property type="entry name" value="LEA_2"/>
</dbReference>
<dbReference type="EMBL" id="CP136891">
    <property type="protein sequence ID" value="WOK98916.1"/>
    <property type="molecule type" value="Genomic_DNA"/>
</dbReference>
<proteinExistence type="predicted"/>
<dbReference type="InterPro" id="IPR044839">
    <property type="entry name" value="NDR1-like"/>
</dbReference>
<dbReference type="AlphaFoldDB" id="A0AAQ3JZD7"/>
<dbReference type="PANTHER" id="PTHR31234:SF39">
    <property type="entry name" value="HARPIN-INDUCED PROTEIN 1 CONTAINING PROTEIN, EXPRESSED"/>
    <property type="match status" value="1"/>
</dbReference>
<dbReference type="GO" id="GO:0005886">
    <property type="term" value="C:plasma membrane"/>
    <property type="evidence" value="ECO:0007669"/>
    <property type="project" value="TreeGrafter"/>
</dbReference>